<dbReference type="InterPro" id="IPR036291">
    <property type="entry name" value="NAD(P)-bd_dom_sf"/>
</dbReference>
<protein>
    <submittedName>
        <fullName evidence="4">FlaA1/EpsC-like NDP-sugar epimerase</fullName>
    </submittedName>
</protein>
<dbReference type="CDD" id="cd05237">
    <property type="entry name" value="UDP_invert_4-6DH_SDR_e"/>
    <property type="match status" value="1"/>
</dbReference>
<evidence type="ECO:0000256" key="1">
    <source>
        <dbReference type="ARBA" id="ARBA00007430"/>
    </source>
</evidence>
<gene>
    <name evidence="4" type="ORF">FHR24_000762</name>
</gene>
<comment type="caution">
    <text evidence="4">The sequence shown here is derived from an EMBL/GenBank/DDBJ whole genome shotgun (WGS) entry which is preliminary data.</text>
</comment>
<dbReference type="PANTHER" id="PTHR43318:SF1">
    <property type="entry name" value="POLYSACCHARIDE BIOSYNTHESIS PROTEIN EPSC-RELATED"/>
    <property type="match status" value="1"/>
</dbReference>
<organism evidence="4 5">
    <name type="scientific">Wenyingzhuangia heitensis</name>
    <dbReference type="NCBI Taxonomy" id="1487859"/>
    <lineage>
        <taxon>Bacteria</taxon>
        <taxon>Pseudomonadati</taxon>
        <taxon>Bacteroidota</taxon>
        <taxon>Flavobacteriia</taxon>
        <taxon>Flavobacteriales</taxon>
        <taxon>Flavobacteriaceae</taxon>
        <taxon>Wenyingzhuangia</taxon>
    </lineage>
</organism>
<feature type="transmembrane region" description="Helical" evidence="2">
    <location>
        <begin position="16"/>
        <end position="37"/>
    </location>
</feature>
<evidence type="ECO:0000313" key="4">
    <source>
        <dbReference type="EMBL" id="NIJ44323.1"/>
    </source>
</evidence>
<dbReference type="EMBL" id="JAASQL010000001">
    <property type="protein sequence ID" value="NIJ44323.1"/>
    <property type="molecule type" value="Genomic_DNA"/>
</dbReference>
<dbReference type="SUPFAM" id="SSF51735">
    <property type="entry name" value="NAD(P)-binding Rossmann-fold domains"/>
    <property type="match status" value="2"/>
</dbReference>
<dbReference type="Pfam" id="PF02719">
    <property type="entry name" value="Polysacc_synt_2"/>
    <property type="match status" value="1"/>
</dbReference>
<dbReference type="Pfam" id="PF13727">
    <property type="entry name" value="CoA_binding_3"/>
    <property type="match status" value="1"/>
</dbReference>
<keyword evidence="2" id="KW-0812">Transmembrane</keyword>
<dbReference type="Proteomes" id="UP000745859">
    <property type="component" value="Unassembled WGS sequence"/>
</dbReference>
<dbReference type="RefSeq" id="WP_167184108.1">
    <property type="nucleotide sequence ID" value="NZ_JAASQL010000001.1"/>
</dbReference>
<feature type="domain" description="Polysaccharide biosynthesis protein CapD-like" evidence="3">
    <location>
        <begin position="294"/>
        <end position="576"/>
    </location>
</feature>
<proteinExistence type="inferred from homology"/>
<evidence type="ECO:0000259" key="3">
    <source>
        <dbReference type="Pfam" id="PF02719"/>
    </source>
</evidence>
<keyword evidence="2" id="KW-1133">Transmembrane helix</keyword>
<keyword evidence="5" id="KW-1185">Reference proteome</keyword>
<accession>A0ABX0U651</accession>
<evidence type="ECO:0000256" key="2">
    <source>
        <dbReference type="SAM" id="Phobius"/>
    </source>
</evidence>
<feature type="transmembrane region" description="Helical" evidence="2">
    <location>
        <begin position="110"/>
        <end position="137"/>
    </location>
</feature>
<reference evidence="4 5" key="1">
    <citation type="submission" date="2020-03" db="EMBL/GenBank/DDBJ databases">
        <title>Genomic Encyclopedia of Type Strains, Phase IV (KMG-IV): sequencing the most valuable type-strain genomes for metagenomic binning, comparative biology and taxonomic classification.</title>
        <authorList>
            <person name="Goeker M."/>
        </authorList>
    </citation>
    <scope>NUCLEOTIDE SEQUENCE [LARGE SCALE GENOMIC DNA]</scope>
    <source>
        <strain evidence="4 5">DSM 101599</strain>
    </source>
</reference>
<feature type="transmembrane region" description="Helical" evidence="2">
    <location>
        <begin position="82"/>
        <end position="104"/>
    </location>
</feature>
<comment type="similarity">
    <text evidence="1">Belongs to the polysaccharide synthase family.</text>
</comment>
<name>A0ABX0U651_9FLAO</name>
<keyword evidence="2" id="KW-0472">Membrane</keyword>
<feature type="transmembrane region" description="Helical" evidence="2">
    <location>
        <begin position="49"/>
        <end position="70"/>
    </location>
</feature>
<dbReference type="InterPro" id="IPR003869">
    <property type="entry name" value="Polysac_CapD-like"/>
</dbReference>
<evidence type="ECO:0000313" key="5">
    <source>
        <dbReference type="Proteomes" id="UP000745859"/>
    </source>
</evidence>
<dbReference type="Gene3D" id="3.40.50.720">
    <property type="entry name" value="NAD(P)-binding Rossmann-like Domain"/>
    <property type="match status" value="2"/>
</dbReference>
<dbReference type="InterPro" id="IPR051203">
    <property type="entry name" value="Polysaccharide_Synthase-Rel"/>
</dbReference>
<sequence length="629" mass="70912">MKKYVVAKISKNIPRSLVLLIDLSIVAVNFIFSYFILNEFSSDLDLMKPFIQLPYVIVITLISFITLGSYKGVIRHTGLRDTISIYSSVSLLALLLLIANYIIIKFDYSPIYVLTISNIIVLFLLNTIALITSRFLFKFVFKSLLKRSLDTVNVIVYGAGELGTIVYSTLEKENTQRSKVRCFIDDDPRKRGNKIDRIDIHSNAHVDKEYVESREIKEVIIAIKNLSQAKLLEISDKFLAMGLKVKMVPPVANWVGSDLQLNQIKEINIEDLLNRTPIQIENPLIEKEVSGKVILVTGAAGSIGSEIVRQLTNYKCKEVVLVDQAESCLYDVEQDLKRKQKTNLTCYVSDVRDKGMMNKIFMTHQPNIVFHAAAYKHVPLMEANPYEAVKINIGGTKIIADFSCKYNVDKFVMVSTDKAVNPTNVMGATKRVAEMYIGSKNKIGNCTKFITTRFGNVLGSNGSVIPLFKRQIAEGGPITLTHPDITRYFMTIPEACQLVIEAGSMGCGGEIFIFDMGKSVRIMDLAKRMIKLSGLEYPSDIDIKITGLRPGEKLYEELLNDGENTLPTHHNKIMISKSEDFDYEEKIKCIEFLIKENNPEDFLSVVSNIKKIVPEFISNNSIFENLDKK</sequence>
<dbReference type="PANTHER" id="PTHR43318">
    <property type="entry name" value="UDP-N-ACETYLGLUCOSAMINE 4,6-DEHYDRATASE"/>
    <property type="match status" value="1"/>
</dbReference>